<protein>
    <submittedName>
        <fullName evidence="1">Uncharacterized protein</fullName>
    </submittedName>
</protein>
<organism evidence="1">
    <name type="scientific">uncultured Candidatus Melainabacteria bacterium</name>
    <dbReference type="NCBI Taxonomy" id="2682970"/>
    <lineage>
        <taxon>Bacteria</taxon>
        <taxon>Bacillati</taxon>
        <taxon>Candidatus Melainabacteria</taxon>
        <taxon>environmental samples</taxon>
    </lineage>
</organism>
<dbReference type="AlphaFoldDB" id="A0A650EL56"/>
<reference evidence="1" key="1">
    <citation type="journal article" date="2020" name="J. ISSAAS">
        <title>Lactobacilli and other gastrointestinal microbiota of Peromyscus leucopus, reservoir host for agents of Lyme disease and other zoonoses in North America.</title>
        <authorList>
            <person name="Milovic A."/>
            <person name="Bassam K."/>
            <person name="Shao H."/>
            <person name="Chatzistamou I."/>
            <person name="Tufts D.M."/>
            <person name="Diuk-Wasser M."/>
            <person name="Barbour A.G."/>
        </authorList>
    </citation>
    <scope>NUCLEOTIDE SEQUENCE</scope>
    <source>
        <strain evidence="1">LL20</strain>
    </source>
</reference>
<name>A0A650EL56_9BACT</name>
<sequence>MFQVYTSTDKSELSKNLIGEFKDWDEAMDCAEQAIEGKTGIRYIVEETNGIVNSYGELIASVVAESDFN</sequence>
<accession>A0A650EL56</accession>
<gene>
    <name evidence="1" type="ORF">Melaina855_0510</name>
</gene>
<evidence type="ECO:0000313" key="1">
    <source>
        <dbReference type="EMBL" id="QGT49664.1"/>
    </source>
</evidence>
<dbReference type="EMBL" id="MN577570">
    <property type="protein sequence ID" value="QGT49664.1"/>
    <property type="molecule type" value="Genomic_DNA"/>
</dbReference>
<proteinExistence type="predicted"/>